<keyword evidence="3" id="KW-1185">Reference proteome</keyword>
<organism evidence="2 3">
    <name type="scientific">Nocardioides imazamoxiresistens</name>
    <dbReference type="NCBI Taxonomy" id="3231893"/>
    <lineage>
        <taxon>Bacteria</taxon>
        <taxon>Bacillati</taxon>
        <taxon>Actinomycetota</taxon>
        <taxon>Actinomycetes</taxon>
        <taxon>Propionibacteriales</taxon>
        <taxon>Nocardioidaceae</taxon>
        <taxon>Nocardioides</taxon>
    </lineage>
</organism>
<dbReference type="InterPro" id="IPR039261">
    <property type="entry name" value="FNR_nucleotide-bd"/>
</dbReference>
<protein>
    <submittedName>
        <fullName evidence="2">Siderophore-interacting protein</fullName>
    </submittedName>
</protein>
<evidence type="ECO:0000313" key="3">
    <source>
        <dbReference type="Proteomes" id="UP001268542"/>
    </source>
</evidence>
<evidence type="ECO:0000313" key="2">
    <source>
        <dbReference type="EMBL" id="MDT9594045.1"/>
    </source>
</evidence>
<accession>A0ABU3PZ52</accession>
<dbReference type="CDD" id="cd06193">
    <property type="entry name" value="siderophore_interacting"/>
    <property type="match status" value="1"/>
</dbReference>
<dbReference type="PANTHER" id="PTHR30157">
    <property type="entry name" value="FERRIC REDUCTASE, NADPH-DEPENDENT"/>
    <property type="match status" value="1"/>
</dbReference>
<dbReference type="Proteomes" id="UP001268542">
    <property type="component" value="Unassembled WGS sequence"/>
</dbReference>
<reference evidence="2 3" key="1">
    <citation type="submission" date="2023-08" db="EMBL/GenBank/DDBJ databases">
        <title>Nocardioides seae sp. nov., a bacterium isolated from a soil.</title>
        <authorList>
            <person name="Wang X."/>
        </authorList>
    </citation>
    <scope>NUCLEOTIDE SEQUENCE [LARGE SCALE GENOMIC DNA]</scope>
    <source>
        <strain evidence="2 3">YZH12</strain>
    </source>
</reference>
<dbReference type="Pfam" id="PF08021">
    <property type="entry name" value="FAD_binding_9"/>
    <property type="match status" value="1"/>
</dbReference>
<dbReference type="SUPFAM" id="SSF63380">
    <property type="entry name" value="Riboflavin synthase domain-like"/>
    <property type="match status" value="1"/>
</dbReference>
<dbReference type="PROSITE" id="PS51384">
    <property type="entry name" value="FAD_FR"/>
    <property type="match status" value="1"/>
</dbReference>
<evidence type="ECO:0000259" key="1">
    <source>
        <dbReference type="PROSITE" id="PS51384"/>
    </source>
</evidence>
<dbReference type="InterPro" id="IPR013113">
    <property type="entry name" value="SIP_FAD-bd"/>
</dbReference>
<name>A0ABU3PZ52_9ACTN</name>
<feature type="domain" description="FAD-binding FR-type" evidence="1">
    <location>
        <begin position="1"/>
        <end position="124"/>
    </location>
</feature>
<dbReference type="EMBL" id="JAVYII010000005">
    <property type="protein sequence ID" value="MDT9594045.1"/>
    <property type="molecule type" value="Genomic_DNA"/>
</dbReference>
<proteinExistence type="predicted"/>
<dbReference type="Pfam" id="PF04954">
    <property type="entry name" value="SIP"/>
    <property type="match status" value="1"/>
</dbReference>
<dbReference type="InterPro" id="IPR017938">
    <property type="entry name" value="Riboflavin_synthase-like_b-brl"/>
</dbReference>
<dbReference type="InterPro" id="IPR039374">
    <property type="entry name" value="SIP_fam"/>
</dbReference>
<dbReference type="Gene3D" id="3.40.50.80">
    <property type="entry name" value="Nucleotide-binding domain of ferredoxin-NADP reductase (FNR) module"/>
    <property type="match status" value="1"/>
</dbReference>
<gene>
    <name evidence="2" type="ORF">RDV89_13260</name>
</gene>
<dbReference type="PANTHER" id="PTHR30157:SF0">
    <property type="entry name" value="NADPH-DEPENDENT FERRIC-CHELATE REDUCTASE"/>
    <property type="match status" value="1"/>
</dbReference>
<dbReference type="RefSeq" id="WP_315733528.1">
    <property type="nucleotide sequence ID" value="NZ_JAVYII010000005.1"/>
</dbReference>
<dbReference type="Gene3D" id="2.40.30.10">
    <property type="entry name" value="Translation factors"/>
    <property type="match status" value="1"/>
</dbReference>
<comment type="caution">
    <text evidence="2">The sequence shown here is derived from an EMBL/GenBank/DDBJ whole genome shotgun (WGS) entry which is preliminary data.</text>
</comment>
<dbReference type="InterPro" id="IPR007037">
    <property type="entry name" value="SIP_rossman_dom"/>
</dbReference>
<sequence>MPTRLTVTGRAALTEHLVRVTFEGDLAGFAESTDTDRYVKLIFAPAGTELEEGFDLRQMMATLPPEQVPTVRTYTVRELDVAAGTLAIDFVVHGDEGVAGPWAASVEAGTVLWVNGPGGAYAPDPAADAHLIVGDESALPAVAAAVAELPADARGHVIVEVAGPGDELDLPVPDGVTLRWLHRGASSHETDLVGERSPMVEAVRALEADGWPEGRVQTFVHGEGDAVMHQIRPLLKRNGVARGDLSVSAYWRRGRTEEGFRVWKQELAKAEGGA</sequence>
<dbReference type="InterPro" id="IPR017927">
    <property type="entry name" value="FAD-bd_FR_type"/>
</dbReference>